<dbReference type="AlphaFoldDB" id="A0A5P2USI5"/>
<dbReference type="EMBL" id="CP023701">
    <property type="protein sequence ID" value="QEU82292.1"/>
    <property type="molecule type" value="Genomic_DNA"/>
</dbReference>
<reference evidence="2 3" key="1">
    <citation type="submission" date="2017-09" db="EMBL/GenBank/DDBJ databases">
        <authorList>
            <person name="Lee N."/>
            <person name="Cho B.-K."/>
        </authorList>
    </citation>
    <scope>NUCLEOTIDE SEQUENCE [LARGE SCALE GENOMIC DNA]</scope>
    <source>
        <strain evidence="2 3">ATCC 27467</strain>
    </source>
</reference>
<name>A0A5P2USI5_9ACTN</name>
<sequence>MNTHTPSYRLAPAAAWKKSSYSDGTGNNCVEVLDQNGAIYVRDSKNTAGPALPLGSAAFSGLLSLARTDSSVL</sequence>
<dbReference type="KEGG" id="ssub:CP968_32060"/>
<organism evidence="2 3">
    <name type="scientific">Streptomyces subrutilus</name>
    <dbReference type="NCBI Taxonomy" id="36818"/>
    <lineage>
        <taxon>Bacteria</taxon>
        <taxon>Bacillati</taxon>
        <taxon>Actinomycetota</taxon>
        <taxon>Actinomycetes</taxon>
        <taxon>Kitasatosporales</taxon>
        <taxon>Streptomycetaceae</taxon>
        <taxon>Streptomyces</taxon>
    </lineage>
</organism>
<evidence type="ECO:0000313" key="3">
    <source>
        <dbReference type="Proteomes" id="UP000326831"/>
    </source>
</evidence>
<evidence type="ECO:0000259" key="1">
    <source>
        <dbReference type="Pfam" id="PF04149"/>
    </source>
</evidence>
<dbReference type="Pfam" id="PF04149">
    <property type="entry name" value="DUF397"/>
    <property type="match status" value="1"/>
</dbReference>
<keyword evidence="3" id="KW-1185">Reference proteome</keyword>
<dbReference type="RefSeq" id="WP_150522251.1">
    <property type="nucleotide sequence ID" value="NZ_BMVX01000047.1"/>
</dbReference>
<accession>A0A5P2USI5</accession>
<evidence type="ECO:0000313" key="2">
    <source>
        <dbReference type="EMBL" id="QEU82292.1"/>
    </source>
</evidence>
<feature type="domain" description="DUF397" evidence="1">
    <location>
        <begin position="14"/>
        <end position="66"/>
    </location>
</feature>
<protein>
    <submittedName>
        <fullName evidence="2">DUF397 domain-containing protein</fullName>
    </submittedName>
</protein>
<dbReference type="Proteomes" id="UP000326831">
    <property type="component" value="Chromosome"/>
</dbReference>
<dbReference type="OrthoDB" id="4327960at2"/>
<dbReference type="InterPro" id="IPR007278">
    <property type="entry name" value="DUF397"/>
</dbReference>
<gene>
    <name evidence="2" type="ORF">CP968_32060</name>
</gene>
<proteinExistence type="predicted"/>